<dbReference type="EMBL" id="BAABCW010000012">
    <property type="protein sequence ID" value="GAA3513009.1"/>
    <property type="molecule type" value="Genomic_DNA"/>
</dbReference>
<evidence type="ECO:0000313" key="1">
    <source>
        <dbReference type="EMBL" id="GAA3513009.1"/>
    </source>
</evidence>
<organism evidence="1 2">
    <name type="scientific">Aquimarina addita</name>
    <dbReference type="NCBI Taxonomy" id="870485"/>
    <lineage>
        <taxon>Bacteria</taxon>
        <taxon>Pseudomonadati</taxon>
        <taxon>Bacteroidota</taxon>
        <taxon>Flavobacteriia</taxon>
        <taxon>Flavobacteriales</taxon>
        <taxon>Flavobacteriaceae</taxon>
        <taxon>Aquimarina</taxon>
    </lineage>
</organism>
<gene>
    <name evidence="1" type="ORF">GCM10022393_28540</name>
</gene>
<accession>A0ABP6UQG6</accession>
<dbReference type="RefSeq" id="WP_344928557.1">
    <property type="nucleotide sequence ID" value="NZ_BAABCW010000012.1"/>
</dbReference>
<evidence type="ECO:0000313" key="2">
    <source>
        <dbReference type="Proteomes" id="UP001500459"/>
    </source>
</evidence>
<keyword evidence="2" id="KW-1185">Reference proteome</keyword>
<proteinExistence type="predicted"/>
<dbReference type="Proteomes" id="UP001500459">
    <property type="component" value="Unassembled WGS sequence"/>
</dbReference>
<name>A0ABP6UQG6_9FLAO</name>
<reference evidence="2" key="1">
    <citation type="journal article" date="2019" name="Int. J. Syst. Evol. Microbiol.">
        <title>The Global Catalogue of Microorganisms (GCM) 10K type strain sequencing project: providing services to taxonomists for standard genome sequencing and annotation.</title>
        <authorList>
            <consortium name="The Broad Institute Genomics Platform"/>
            <consortium name="The Broad Institute Genome Sequencing Center for Infectious Disease"/>
            <person name="Wu L."/>
            <person name="Ma J."/>
        </authorList>
    </citation>
    <scope>NUCLEOTIDE SEQUENCE [LARGE SCALE GENOMIC DNA]</scope>
    <source>
        <strain evidence="2">JCM 17106</strain>
    </source>
</reference>
<sequence>MEYNHDIKVVKENVGRNNILELILYSSFDADLFKTNQDTIEI</sequence>
<comment type="caution">
    <text evidence="1">The sequence shown here is derived from an EMBL/GenBank/DDBJ whole genome shotgun (WGS) entry which is preliminary data.</text>
</comment>
<protein>
    <submittedName>
        <fullName evidence="1">Uncharacterized protein</fullName>
    </submittedName>
</protein>